<feature type="domain" description="TonB-dependent receptor plug" evidence="11">
    <location>
        <begin position="35"/>
        <end position="134"/>
    </location>
</feature>
<keyword evidence="7 8" id="KW-0998">Cell outer membrane</keyword>
<evidence type="ECO:0000256" key="9">
    <source>
        <dbReference type="RuleBase" id="RU003357"/>
    </source>
</evidence>
<comment type="similarity">
    <text evidence="8 9">Belongs to the TonB-dependent receptor family.</text>
</comment>
<evidence type="ECO:0000313" key="13">
    <source>
        <dbReference type="Proteomes" id="UP000236340"/>
    </source>
</evidence>
<dbReference type="PROSITE" id="PS52016">
    <property type="entry name" value="TONB_DEPENDENT_REC_3"/>
    <property type="match status" value="1"/>
</dbReference>
<dbReference type="EMBL" id="PPFX01000004">
    <property type="protein sequence ID" value="PNU21337.1"/>
    <property type="molecule type" value="Genomic_DNA"/>
</dbReference>
<dbReference type="GO" id="GO:0009279">
    <property type="term" value="C:cell outer membrane"/>
    <property type="evidence" value="ECO:0007669"/>
    <property type="project" value="UniProtKB-SubCell"/>
</dbReference>
<evidence type="ECO:0000256" key="6">
    <source>
        <dbReference type="ARBA" id="ARBA00023136"/>
    </source>
</evidence>
<dbReference type="OrthoDB" id="9800913at2"/>
<feature type="domain" description="TonB-dependent receptor-like beta-barrel" evidence="10">
    <location>
        <begin position="242"/>
        <end position="648"/>
    </location>
</feature>
<dbReference type="PANTHER" id="PTHR30069:SF49">
    <property type="entry name" value="OUTER MEMBRANE PROTEIN C"/>
    <property type="match status" value="1"/>
</dbReference>
<evidence type="ECO:0000256" key="8">
    <source>
        <dbReference type="PROSITE-ProRule" id="PRU01360"/>
    </source>
</evidence>
<evidence type="ECO:0000256" key="1">
    <source>
        <dbReference type="ARBA" id="ARBA00004571"/>
    </source>
</evidence>
<dbReference type="InterPro" id="IPR012910">
    <property type="entry name" value="Plug_dom"/>
</dbReference>
<evidence type="ECO:0000256" key="3">
    <source>
        <dbReference type="ARBA" id="ARBA00022452"/>
    </source>
</evidence>
<dbReference type="Gene3D" id="2.170.130.10">
    <property type="entry name" value="TonB-dependent receptor, plug domain"/>
    <property type="match status" value="1"/>
</dbReference>
<evidence type="ECO:0000256" key="7">
    <source>
        <dbReference type="ARBA" id="ARBA00023237"/>
    </source>
</evidence>
<sequence>MSGLLLAALSMVPVTGRAETALLDEITVRGQQQSSQQESLTIREVRESPARDIGEALQAVPGLSSVRKGAIANDIVLRGLKRDNINVFLDGVRLHGGCPSRMDPPSFHFDFAEVESIEIIKGPYDLSNPGSLGGMINAVSKAPVKGPGFSANLGYGSDNYLDSSLVGSYGGKTLDGLLGYAYKTSDIPESGDGKRLTEIYPATSPNRYRPEAIDSEAYEINTLWTKGGYKLAKGRSEISYAYQDADHVLYPYLLMDADYDRTHRVNWTTRLHNLSETLSALSFQAWFNTVDHRMDDSLRESSRPSMMVTRPTMMLTDAETMTAGAKLNGDFRLGHGTLSSGVDVYRRNWDATNESAMWMGYDPQPMIPDVDIDNFGAFAEYSWPLTGSLTLKGGARLDYTEVEAKALSATRLASLYQPYFGPGIATDTDFTELGGNLQLTWQATDQLEIFTGAASVSRPPDQQELYIGLQRMAGKNWLGNPALDASRNNQLDLGAKWSGETLFASASLFYSRITDFIYITEQPDPDGAGPLIQARTYRNVDARFKGGELSGQASLPGNLFLQGSLSYVRAENDDSNRPLAEIPPLNGRLALRYDNGDWFVEATERFADRQNRVDPDLQEEETAGWAVTDVKAGATWNRWSLAGGVNNIFDRFYFSHLSYQRDPFSSGVKVPETGLFAYATLAFHY</sequence>
<keyword evidence="2 8" id="KW-0813">Transport</keyword>
<evidence type="ECO:0000259" key="10">
    <source>
        <dbReference type="Pfam" id="PF00593"/>
    </source>
</evidence>
<comment type="caution">
    <text evidence="12">The sequence shown here is derived from an EMBL/GenBank/DDBJ whole genome shotgun (WGS) entry which is preliminary data.</text>
</comment>
<dbReference type="GO" id="GO:0044718">
    <property type="term" value="P:siderophore transmembrane transport"/>
    <property type="evidence" value="ECO:0007669"/>
    <property type="project" value="TreeGrafter"/>
</dbReference>
<dbReference type="GO" id="GO:0015344">
    <property type="term" value="F:siderophore uptake transmembrane transporter activity"/>
    <property type="evidence" value="ECO:0007669"/>
    <property type="project" value="TreeGrafter"/>
</dbReference>
<keyword evidence="3 8" id="KW-1134">Transmembrane beta strand</keyword>
<dbReference type="CDD" id="cd01347">
    <property type="entry name" value="ligand_gated_channel"/>
    <property type="match status" value="1"/>
</dbReference>
<keyword evidence="6 8" id="KW-0472">Membrane</keyword>
<evidence type="ECO:0000256" key="4">
    <source>
        <dbReference type="ARBA" id="ARBA00022692"/>
    </source>
</evidence>
<dbReference type="Proteomes" id="UP000236340">
    <property type="component" value="Unassembled WGS sequence"/>
</dbReference>
<dbReference type="InterPro" id="IPR000531">
    <property type="entry name" value="Beta-barrel_TonB"/>
</dbReference>
<evidence type="ECO:0000256" key="2">
    <source>
        <dbReference type="ARBA" id="ARBA00022448"/>
    </source>
</evidence>
<dbReference type="InterPro" id="IPR039426">
    <property type="entry name" value="TonB-dep_rcpt-like"/>
</dbReference>
<dbReference type="Pfam" id="PF00593">
    <property type="entry name" value="TonB_dep_Rec_b-barrel"/>
    <property type="match status" value="1"/>
</dbReference>
<proteinExistence type="inferred from homology"/>
<evidence type="ECO:0000313" key="12">
    <source>
        <dbReference type="EMBL" id="PNU21337.1"/>
    </source>
</evidence>
<protein>
    <submittedName>
        <fullName evidence="12">Ligand-gated channel</fullName>
    </submittedName>
</protein>
<gene>
    <name evidence="12" type="ORF">C2E25_02955</name>
</gene>
<evidence type="ECO:0000259" key="11">
    <source>
        <dbReference type="Pfam" id="PF07715"/>
    </source>
</evidence>
<dbReference type="InterPro" id="IPR037066">
    <property type="entry name" value="Plug_dom_sf"/>
</dbReference>
<accession>A0A2K2HDG8</accession>
<dbReference type="InterPro" id="IPR036942">
    <property type="entry name" value="Beta-barrel_TonB_sf"/>
</dbReference>
<keyword evidence="5 9" id="KW-0798">TonB box</keyword>
<dbReference type="Pfam" id="PF07715">
    <property type="entry name" value="Plug"/>
    <property type="match status" value="1"/>
</dbReference>
<evidence type="ECO:0000256" key="5">
    <source>
        <dbReference type="ARBA" id="ARBA00023077"/>
    </source>
</evidence>
<name>A0A2K2HDG8_9BACT</name>
<dbReference type="PANTHER" id="PTHR30069">
    <property type="entry name" value="TONB-DEPENDENT OUTER MEMBRANE RECEPTOR"/>
    <property type="match status" value="1"/>
</dbReference>
<dbReference type="SUPFAM" id="SSF56935">
    <property type="entry name" value="Porins"/>
    <property type="match status" value="1"/>
</dbReference>
<dbReference type="Gene3D" id="2.40.170.20">
    <property type="entry name" value="TonB-dependent receptor, beta-barrel domain"/>
    <property type="match status" value="1"/>
</dbReference>
<keyword evidence="4 8" id="KW-0812">Transmembrane</keyword>
<comment type="subcellular location">
    <subcellularLocation>
        <location evidence="1 8">Cell outer membrane</location>
        <topology evidence="1 8">Multi-pass membrane protein</topology>
    </subcellularLocation>
</comment>
<dbReference type="AlphaFoldDB" id="A0A2K2HDG8"/>
<organism evidence="12 13">
    <name type="scientific">Geothermobacter hydrogeniphilus</name>
    <dbReference type="NCBI Taxonomy" id="1969733"/>
    <lineage>
        <taxon>Bacteria</taxon>
        <taxon>Pseudomonadati</taxon>
        <taxon>Thermodesulfobacteriota</taxon>
        <taxon>Desulfuromonadia</taxon>
        <taxon>Desulfuromonadales</taxon>
        <taxon>Geothermobacteraceae</taxon>
        <taxon>Geothermobacter</taxon>
    </lineage>
</organism>
<reference evidence="12 13" key="1">
    <citation type="journal article" date="2018" name="Genome Announc.">
        <title>Genome Sequence of Geothermobacter sp. HR-1 Iron Reducer from the Loihi Seamount.</title>
        <authorList>
            <person name="Smith H."/>
            <person name="Abuyen K."/>
            <person name="Tremblay J."/>
            <person name="Savalia P."/>
            <person name="Perez-Rodriguez I."/>
            <person name="Emerson D."/>
            <person name="Tully B."/>
            <person name="Amend J."/>
        </authorList>
    </citation>
    <scope>NUCLEOTIDE SEQUENCE [LARGE SCALE GENOMIC DNA]</scope>
    <source>
        <strain evidence="12 13">HR-1</strain>
    </source>
</reference>